<accession>A0A4U1CSQ2</accession>
<keyword evidence="3" id="KW-1185">Reference proteome</keyword>
<evidence type="ECO:0000256" key="1">
    <source>
        <dbReference type="SAM" id="MobiDB-lite"/>
    </source>
</evidence>
<comment type="caution">
    <text evidence="2">The sequence shown here is derived from an EMBL/GenBank/DDBJ whole genome shotgun (WGS) entry which is preliminary data.</text>
</comment>
<name>A0A4U1CSQ2_9SPHI</name>
<dbReference type="AlphaFoldDB" id="A0A4U1CSQ2"/>
<gene>
    <name evidence="2" type="ORF">FA048_11635</name>
</gene>
<reference evidence="2 3" key="1">
    <citation type="submission" date="2019-04" db="EMBL/GenBank/DDBJ databases">
        <title>Pedobacter sp. RP-3-22 sp. nov., isolated from Arctic soil.</title>
        <authorList>
            <person name="Dahal R.H."/>
            <person name="Kim D.-U."/>
        </authorList>
    </citation>
    <scope>NUCLEOTIDE SEQUENCE [LARGE SCALE GENOMIC DNA]</scope>
    <source>
        <strain evidence="2 3">RP-3-22</strain>
    </source>
</reference>
<dbReference type="Pfam" id="PF17653">
    <property type="entry name" value="DUF5522"/>
    <property type="match status" value="1"/>
</dbReference>
<evidence type="ECO:0000313" key="2">
    <source>
        <dbReference type="EMBL" id="TKC10814.1"/>
    </source>
</evidence>
<evidence type="ECO:0000313" key="3">
    <source>
        <dbReference type="Proteomes" id="UP000309488"/>
    </source>
</evidence>
<organism evidence="2 3">
    <name type="scientific">Pedobacter polaris</name>
    <dbReference type="NCBI Taxonomy" id="2571273"/>
    <lineage>
        <taxon>Bacteria</taxon>
        <taxon>Pseudomonadati</taxon>
        <taxon>Bacteroidota</taxon>
        <taxon>Sphingobacteriia</taxon>
        <taxon>Sphingobacteriales</taxon>
        <taxon>Sphingobacteriaceae</taxon>
        <taxon>Pedobacter</taxon>
    </lineage>
</organism>
<feature type="region of interest" description="Disordered" evidence="1">
    <location>
        <begin position="40"/>
        <end position="66"/>
    </location>
</feature>
<sequence length="66" mass="7772">MEEGVDYYFNEQGLMVFTSAYHLKRGHCCKNRCKHCPWNFGKTDDQNSSKSSINESDAKWSNYKKK</sequence>
<dbReference type="EMBL" id="SWBR01000002">
    <property type="protein sequence ID" value="TKC10814.1"/>
    <property type="molecule type" value="Genomic_DNA"/>
</dbReference>
<dbReference type="Proteomes" id="UP000309488">
    <property type="component" value="Unassembled WGS sequence"/>
</dbReference>
<dbReference type="InterPro" id="IPR040807">
    <property type="entry name" value="DUF5522"/>
</dbReference>
<dbReference type="RefSeq" id="WP_136841017.1">
    <property type="nucleotide sequence ID" value="NZ_SWBR01000002.1"/>
</dbReference>
<dbReference type="OrthoDB" id="9800168at2"/>
<proteinExistence type="predicted"/>
<protein>
    <submittedName>
        <fullName evidence="2">Uncharacterized protein</fullName>
    </submittedName>
</protein>